<organism evidence="1 2">
    <name type="scientific">Camellia sinensis</name>
    <name type="common">Tea plant</name>
    <name type="synonym">Thea sinensis</name>
    <dbReference type="NCBI Taxonomy" id="4442"/>
    <lineage>
        <taxon>Eukaryota</taxon>
        <taxon>Viridiplantae</taxon>
        <taxon>Streptophyta</taxon>
        <taxon>Embryophyta</taxon>
        <taxon>Tracheophyta</taxon>
        <taxon>Spermatophyta</taxon>
        <taxon>Magnoliopsida</taxon>
        <taxon>eudicotyledons</taxon>
        <taxon>Gunneridae</taxon>
        <taxon>Pentapetalae</taxon>
        <taxon>asterids</taxon>
        <taxon>Ericales</taxon>
        <taxon>Theaceae</taxon>
        <taxon>Camellia</taxon>
    </lineage>
</organism>
<sequence>MVLLSPRGRSVVIDWIECATWTNDMMKEKSTPGTRQYRLAVRRTLFGGFGLYTCKEARGEHNHLSREGQQM</sequence>
<protein>
    <submittedName>
        <fullName evidence="1">Uncharacterized protein</fullName>
    </submittedName>
</protein>
<reference evidence="1 2" key="2">
    <citation type="submission" date="2020-07" db="EMBL/GenBank/DDBJ databases">
        <title>Genome assembly of wild tea tree DASZ reveals pedigree and selection history of tea varieties.</title>
        <authorList>
            <person name="Zhang W."/>
        </authorList>
    </citation>
    <scope>NUCLEOTIDE SEQUENCE [LARGE SCALE GENOMIC DNA]</scope>
    <source>
        <strain evidence="2">cv. G240</strain>
        <tissue evidence="1">Leaf</tissue>
    </source>
</reference>
<evidence type="ECO:0000313" key="1">
    <source>
        <dbReference type="EMBL" id="KAF5931812.1"/>
    </source>
</evidence>
<accession>A0A7J7FU06</accession>
<gene>
    <name evidence="1" type="ORF">HYC85_027983</name>
</gene>
<name>A0A7J7FU06_CAMSI</name>
<reference evidence="2" key="1">
    <citation type="journal article" date="2020" name="Nat. Commun.">
        <title>Genome assembly of wild tea tree DASZ reveals pedigree and selection history of tea varieties.</title>
        <authorList>
            <person name="Zhang W."/>
            <person name="Zhang Y."/>
            <person name="Qiu H."/>
            <person name="Guo Y."/>
            <person name="Wan H."/>
            <person name="Zhang X."/>
            <person name="Scossa F."/>
            <person name="Alseekh S."/>
            <person name="Zhang Q."/>
            <person name="Wang P."/>
            <person name="Xu L."/>
            <person name="Schmidt M.H."/>
            <person name="Jia X."/>
            <person name="Li D."/>
            <person name="Zhu A."/>
            <person name="Guo F."/>
            <person name="Chen W."/>
            <person name="Ni D."/>
            <person name="Usadel B."/>
            <person name="Fernie A.R."/>
            <person name="Wen W."/>
        </authorList>
    </citation>
    <scope>NUCLEOTIDE SEQUENCE [LARGE SCALE GENOMIC DNA]</scope>
    <source>
        <strain evidence="2">cv. G240</strain>
    </source>
</reference>
<dbReference type="EMBL" id="JACBKZ010000014">
    <property type="protein sequence ID" value="KAF5931812.1"/>
    <property type="molecule type" value="Genomic_DNA"/>
</dbReference>
<dbReference type="Proteomes" id="UP000593564">
    <property type="component" value="Unassembled WGS sequence"/>
</dbReference>
<proteinExistence type="predicted"/>
<dbReference type="AlphaFoldDB" id="A0A7J7FU06"/>
<keyword evidence="2" id="KW-1185">Reference proteome</keyword>
<evidence type="ECO:0000313" key="2">
    <source>
        <dbReference type="Proteomes" id="UP000593564"/>
    </source>
</evidence>
<comment type="caution">
    <text evidence="1">The sequence shown here is derived from an EMBL/GenBank/DDBJ whole genome shotgun (WGS) entry which is preliminary data.</text>
</comment>